<dbReference type="EMBL" id="JAROKS010000010">
    <property type="protein sequence ID" value="KAK1800457.1"/>
    <property type="molecule type" value="Genomic_DNA"/>
</dbReference>
<keyword evidence="3" id="KW-0479">Metal-binding</keyword>
<comment type="similarity">
    <text evidence="2">Belongs to the TFIIB family.</text>
</comment>
<sequence>PPVALTSPEMPSCPQCGSANVVDDDLYSQTQRVCADCGSIVSEGLFTTTLNDEKQSSAVPYYASTQVTKKPCPNLIKGLVRVRALCRILRLRSDMESGAVSLYERAYSHPSFIQVSLQKKEVLGGCCVLSTCRQHNWPVAMCTINSLLEAEPMLMGVVYQDLVKALDLQPPPTASLTDMLESYCYGWVLLQSTDNRYKLAPGEVPDVFAETPEQLVQRSAALVELAADVWLVTGRHPLPILMACVYVAWQSLKPKDRMKHSLQKFCQIARLPKEACGACKETPLRRVRELRDVLCKLGRELPWMRGGAVEPKTVATLVEDILKHQKSLLLKAMRSYEEEVEQEVREAAESRQDDVLSSTESLLAGQLSGRDQGPVTPAQDVPPARQPKSGESMLEASGGSNKTTEESAPPAGEEHWGRRHLFLPPCARNVKRRREESPGPHVTGEEEISDSEIESYIRSAEEITSYVEFQKKMTEN</sequence>
<reference evidence="18" key="1">
    <citation type="submission" date="2023-03" db="EMBL/GenBank/DDBJ databases">
        <title>Electrophorus voltai genome.</title>
        <authorList>
            <person name="Bian C."/>
        </authorList>
    </citation>
    <scope>NUCLEOTIDE SEQUENCE</scope>
    <source>
        <strain evidence="18">CB-2022</strain>
        <tissue evidence="18">Muscle</tissue>
    </source>
</reference>
<evidence type="ECO:0000256" key="7">
    <source>
        <dbReference type="ARBA" id="ARBA00023015"/>
    </source>
</evidence>
<dbReference type="InterPro" id="IPR036915">
    <property type="entry name" value="Cyclin-like_sf"/>
</dbReference>
<dbReference type="Pfam" id="PF21886">
    <property type="entry name" value="BRF2-like_C_cyclin_rpt"/>
    <property type="match status" value="1"/>
</dbReference>
<evidence type="ECO:0000256" key="1">
    <source>
        <dbReference type="ARBA" id="ARBA00004123"/>
    </source>
</evidence>
<evidence type="ECO:0000313" key="18">
    <source>
        <dbReference type="EMBL" id="KAK1800457.1"/>
    </source>
</evidence>
<dbReference type="PROSITE" id="PS51134">
    <property type="entry name" value="ZF_TFIIB"/>
    <property type="match status" value="1"/>
</dbReference>
<evidence type="ECO:0000256" key="15">
    <source>
        <dbReference type="SAM" id="Coils"/>
    </source>
</evidence>
<dbReference type="PANTHER" id="PTHR11618:SF5">
    <property type="entry name" value="TRANSCRIPTION FACTOR IIIB 50 KDA SUBUNIT"/>
    <property type="match status" value="1"/>
</dbReference>
<keyword evidence="4" id="KW-0677">Repeat</keyword>
<keyword evidence="5 14" id="KW-0863">Zinc-finger</keyword>
<evidence type="ECO:0000256" key="13">
    <source>
        <dbReference type="ARBA" id="ARBA00045875"/>
    </source>
</evidence>
<keyword evidence="15" id="KW-0175">Coiled coil</keyword>
<dbReference type="Gene3D" id="1.10.472.10">
    <property type="entry name" value="Cyclin-like"/>
    <property type="match status" value="2"/>
</dbReference>
<evidence type="ECO:0000256" key="16">
    <source>
        <dbReference type="SAM" id="MobiDB-lite"/>
    </source>
</evidence>
<keyword evidence="19" id="KW-1185">Reference proteome</keyword>
<evidence type="ECO:0000256" key="8">
    <source>
        <dbReference type="ARBA" id="ARBA00023159"/>
    </source>
</evidence>
<feature type="coiled-coil region" evidence="15">
    <location>
        <begin position="326"/>
        <end position="353"/>
    </location>
</feature>
<name>A0AAD8ZJ93_9TELE</name>
<dbReference type="Gene3D" id="2.20.25.10">
    <property type="match status" value="1"/>
</dbReference>
<dbReference type="CDD" id="cd20555">
    <property type="entry name" value="CYCLIN_BRF2"/>
    <property type="match status" value="1"/>
</dbReference>
<protein>
    <recommendedName>
        <fullName evidence="11">Transcription factor IIIB 50 kDa subunit</fullName>
    </recommendedName>
    <alternativeName>
        <fullName evidence="12">B-related factor 2</fullName>
    </alternativeName>
</protein>
<evidence type="ECO:0000256" key="14">
    <source>
        <dbReference type="PROSITE-ProRule" id="PRU00469"/>
    </source>
</evidence>
<dbReference type="AlphaFoldDB" id="A0AAD8ZJ93"/>
<dbReference type="GO" id="GO:0008270">
    <property type="term" value="F:zinc ion binding"/>
    <property type="evidence" value="ECO:0007669"/>
    <property type="project" value="UniProtKB-KW"/>
</dbReference>
<dbReference type="GO" id="GO:0097550">
    <property type="term" value="C:transcription preinitiation complex"/>
    <property type="evidence" value="ECO:0007669"/>
    <property type="project" value="TreeGrafter"/>
</dbReference>
<keyword evidence="8" id="KW-0010">Activator</keyword>
<evidence type="ECO:0000256" key="2">
    <source>
        <dbReference type="ARBA" id="ARBA00010857"/>
    </source>
</evidence>
<organism evidence="18 19">
    <name type="scientific">Electrophorus voltai</name>
    <dbReference type="NCBI Taxonomy" id="2609070"/>
    <lineage>
        <taxon>Eukaryota</taxon>
        <taxon>Metazoa</taxon>
        <taxon>Chordata</taxon>
        <taxon>Craniata</taxon>
        <taxon>Vertebrata</taxon>
        <taxon>Euteleostomi</taxon>
        <taxon>Actinopterygii</taxon>
        <taxon>Neopterygii</taxon>
        <taxon>Teleostei</taxon>
        <taxon>Ostariophysi</taxon>
        <taxon>Gymnotiformes</taxon>
        <taxon>Gymnotoidei</taxon>
        <taxon>Gymnotidae</taxon>
        <taxon>Electrophorus</taxon>
    </lineage>
</organism>
<accession>A0AAD8ZJ93</accession>
<evidence type="ECO:0000256" key="4">
    <source>
        <dbReference type="ARBA" id="ARBA00022737"/>
    </source>
</evidence>
<evidence type="ECO:0000256" key="9">
    <source>
        <dbReference type="ARBA" id="ARBA00023163"/>
    </source>
</evidence>
<evidence type="ECO:0000313" key="19">
    <source>
        <dbReference type="Proteomes" id="UP001239994"/>
    </source>
</evidence>
<dbReference type="SUPFAM" id="SSF57783">
    <property type="entry name" value="Zinc beta-ribbon"/>
    <property type="match status" value="1"/>
</dbReference>
<keyword evidence="9" id="KW-0804">Transcription</keyword>
<gene>
    <name evidence="18" type="ORF">P4O66_005493</name>
</gene>
<evidence type="ECO:0000256" key="12">
    <source>
        <dbReference type="ARBA" id="ARBA00042630"/>
    </source>
</evidence>
<evidence type="ECO:0000256" key="3">
    <source>
        <dbReference type="ARBA" id="ARBA00022723"/>
    </source>
</evidence>
<dbReference type="InterPro" id="IPR000812">
    <property type="entry name" value="TFIIB"/>
</dbReference>
<keyword evidence="6" id="KW-0862">Zinc</keyword>
<feature type="non-terminal residue" evidence="18">
    <location>
        <position position="1"/>
    </location>
</feature>
<dbReference type="GO" id="GO:0017025">
    <property type="term" value="F:TBP-class protein binding"/>
    <property type="evidence" value="ECO:0007669"/>
    <property type="project" value="TreeGrafter"/>
</dbReference>
<evidence type="ECO:0000256" key="5">
    <source>
        <dbReference type="ARBA" id="ARBA00022771"/>
    </source>
</evidence>
<proteinExistence type="inferred from homology"/>
<evidence type="ECO:0000256" key="6">
    <source>
        <dbReference type="ARBA" id="ARBA00022833"/>
    </source>
</evidence>
<comment type="function">
    <text evidence="13">General activator of RNA polymerase III transcription. Factor exclusively required for RNA polymerase III transcription of genes with promoter elements upstream of the initiation sites. Contributes to the regulation of gene expression; functions as activator in the absence of oxidative stress. Down-regulates expression of target genes in response to oxidative stress. Overexpression protects cells against apoptosis in response to oxidative stress.</text>
</comment>
<comment type="caution">
    <text evidence="18">The sequence shown here is derived from an EMBL/GenBank/DDBJ whole genome shotgun (WGS) entry which is preliminary data.</text>
</comment>
<evidence type="ECO:0000259" key="17">
    <source>
        <dbReference type="PROSITE" id="PS51134"/>
    </source>
</evidence>
<evidence type="ECO:0000256" key="11">
    <source>
        <dbReference type="ARBA" id="ARBA00039848"/>
    </source>
</evidence>
<dbReference type="InterPro" id="IPR054078">
    <property type="entry name" value="BRF2-like_C"/>
</dbReference>
<keyword evidence="7" id="KW-0805">Transcription regulation</keyword>
<keyword evidence="10" id="KW-0539">Nucleus</keyword>
<evidence type="ECO:0000256" key="10">
    <source>
        <dbReference type="ARBA" id="ARBA00023242"/>
    </source>
</evidence>
<dbReference type="GO" id="GO:0070897">
    <property type="term" value="P:transcription preinitiation complex assembly"/>
    <property type="evidence" value="ECO:0007669"/>
    <property type="project" value="InterPro"/>
</dbReference>
<dbReference type="InterPro" id="IPR013137">
    <property type="entry name" value="Znf_TFIIB"/>
</dbReference>
<dbReference type="PANTHER" id="PTHR11618">
    <property type="entry name" value="TRANSCRIPTION INITIATION FACTOR IIB-RELATED"/>
    <property type="match status" value="1"/>
</dbReference>
<comment type="subcellular location">
    <subcellularLocation>
        <location evidence="1">Nucleus</location>
    </subcellularLocation>
</comment>
<dbReference type="SUPFAM" id="SSF47954">
    <property type="entry name" value="Cyclin-like"/>
    <property type="match status" value="2"/>
</dbReference>
<dbReference type="Proteomes" id="UP001239994">
    <property type="component" value="Unassembled WGS sequence"/>
</dbReference>
<dbReference type="GO" id="GO:0005634">
    <property type="term" value="C:nucleus"/>
    <property type="evidence" value="ECO:0007669"/>
    <property type="project" value="UniProtKB-SubCell"/>
</dbReference>
<feature type="domain" description="TFIIB-type" evidence="17">
    <location>
        <begin position="7"/>
        <end position="42"/>
    </location>
</feature>
<feature type="region of interest" description="Disordered" evidence="16">
    <location>
        <begin position="366"/>
        <end position="453"/>
    </location>
</feature>